<accession>A0A9X6NM41</accession>
<feature type="region of interest" description="Disordered" evidence="1">
    <location>
        <begin position="1"/>
        <end position="174"/>
    </location>
</feature>
<dbReference type="EMBL" id="MTYJ01000674">
    <property type="protein sequence ID" value="OWA55336.1"/>
    <property type="molecule type" value="Genomic_DNA"/>
</dbReference>
<evidence type="ECO:0000313" key="2">
    <source>
        <dbReference type="EMBL" id="OWA55336.1"/>
    </source>
</evidence>
<feature type="compositionally biased region" description="Low complexity" evidence="1">
    <location>
        <begin position="66"/>
        <end position="81"/>
    </location>
</feature>
<dbReference type="AlphaFoldDB" id="A0A9X6NM41"/>
<evidence type="ECO:0000256" key="1">
    <source>
        <dbReference type="SAM" id="MobiDB-lite"/>
    </source>
</evidence>
<feature type="compositionally biased region" description="Low complexity" evidence="1">
    <location>
        <begin position="160"/>
        <end position="174"/>
    </location>
</feature>
<proteinExistence type="predicted"/>
<gene>
    <name evidence="2" type="ORF">BV898_19720</name>
</gene>
<dbReference type="Proteomes" id="UP000192578">
    <property type="component" value="Unassembled WGS sequence"/>
</dbReference>
<keyword evidence="3" id="KW-1185">Reference proteome</keyword>
<feature type="compositionally biased region" description="Low complexity" evidence="1">
    <location>
        <begin position="10"/>
        <end position="19"/>
    </location>
</feature>
<reference evidence="3" key="1">
    <citation type="submission" date="2017-01" db="EMBL/GenBank/DDBJ databases">
        <title>Comparative genomics of anhydrobiosis in the tardigrade Hypsibius dujardini.</title>
        <authorList>
            <person name="Yoshida Y."/>
            <person name="Koutsovoulos G."/>
            <person name="Laetsch D."/>
            <person name="Stevens L."/>
            <person name="Kumar S."/>
            <person name="Horikawa D."/>
            <person name="Ishino K."/>
            <person name="Komine S."/>
            <person name="Tomita M."/>
            <person name="Blaxter M."/>
            <person name="Arakawa K."/>
        </authorList>
    </citation>
    <scope>NUCLEOTIDE SEQUENCE [LARGE SCALE GENOMIC DNA]</scope>
    <source>
        <strain evidence="3">Z151</strain>
    </source>
</reference>
<protein>
    <submittedName>
        <fullName evidence="2">Uncharacterized protein</fullName>
    </submittedName>
</protein>
<comment type="caution">
    <text evidence="2">The sequence shown here is derived from an EMBL/GenBank/DDBJ whole genome shotgun (WGS) entry which is preliminary data.</text>
</comment>
<sequence length="174" mass="18711">MGSTHDADVTTASATSSTSPSRPLEQLNKWRSAITPDTAPTLRPCCTCASAEPCGNPSRLHLEETPASNRRPPRCPRAATAQTKALQPRTLGSHSHLAPPEVDPTSGRHQHHPPPRKSVCGPVRVAARHDTAFAKRRMTSLRRSPASCRGASSRPKTTEKTPTATTHPKQTPIK</sequence>
<feature type="compositionally biased region" description="Polar residues" evidence="1">
    <location>
        <begin position="82"/>
        <end position="93"/>
    </location>
</feature>
<evidence type="ECO:0000313" key="3">
    <source>
        <dbReference type="Proteomes" id="UP000192578"/>
    </source>
</evidence>
<organism evidence="2 3">
    <name type="scientific">Hypsibius exemplaris</name>
    <name type="common">Freshwater tardigrade</name>
    <dbReference type="NCBI Taxonomy" id="2072580"/>
    <lineage>
        <taxon>Eukaryota</taxon>
        <taxon>Metazoa</taxon>
        <taxon>Ecdysozoa</taxon>
        <taxon>Tardigrada</taxon>
        <taxon>Eutardigrada</taxon>
        <taxon>Parachela</taxon>
        <taxon>Hypsibioidea</taxon>
        <taxon>Hypsibiidae</taxon>
        <taxon>Hypsibius</taxon>
    </lineage>
</organism>
<name>A0A9X6NM41_HYPEX</name>